<dbReference type="Pfam" id="PF02826">
    <property type="entry name" value="2-Hacid_dh_C"/>
    <property type="match status" value="1"/>
</dbReference>
<dbReference type="GO" id="GO:0008863">
    <property type="term" value="F:formate dehydrogenase (NAD+) activity"/>
    <property type="evidence" value="ECO:0007669"/>
    <property type="project" value="UniProtKB-EC"/>
</dbReference>
<evidence type="ECO:0000256" key="1">
    <source>
        <dbReference type="ARBA" id="ARBA00000455"/>
    </source>
</evidence>
<dbReference type="PROSITE" id="PS00671">
    <property type="entry name" value="D_2_HYDROXYACID_DH_3"/>
    <property type="match status" value="1"/>
</dbReference>
<comment type="caution">
    <text evidence="5">The sequence shown here is derived from an EMBL/GenBank/DDBJ whole genome shotgun (WGS) entry which is preliminary data.</text>
</comment>
<dbReference type="FunFam" id="3.40.50.720:FF:000862">
    <property type="entry name" value="Formate dehydrogenase chloroplastic/mitochondrial"/>
    <property type="match status" value="1"/>
</dbReference>
<dbReference type="InterPro" id="IPR029753">
    <property type="entry name" value="D-isomer_DH_CS"/>
</dbReference>
<dbReference type="FunFam" id="3.40.50.720:FF:000057">
    <property type="entry name" value="Formate dehydrogenase"/>
    <property type="match status" value="1"/>
</dbReference>
<dbReference type="PROSITE" id="PS00670">
    <property type="entry name" value="D_2_HYDROXYACID_DH_2"/>
    <property type="match status" value="1"/>
</dbReference>
<dbReference type="Gene3D" id="3.40.50.720">
    <property type="entry name" value="NAD(P)-binding Rossmann-like Domain"/>
    <property type="match status" value="3"/>
</dbReference>
<keyword evidence="6" id="KW-1185">Reference proteome</keyword>
<dbReference type="SUPFAM" id="SSF51735">
    <property type="entry name" value="NAD(P)-binding Rossmann-fold domains"/>
    <property type="match status" value="1"/>
</dbReference>
<accession>A0AAW0KRR4</accession>
<dbReference type="GO" id="GO:0051287">
    <property type="term" value="F:NAD binding"/>
    <property type="evidence" value="ECO:0007669"/>
    <property type="project" value="InterPro"/>
</dbReference>
<dbReference type="InterPro" id="IPR006140">
    <property type="entry name" value="D-isomer_DH_NAD-bd"/>
</dbReference>
<proteinExistence type="predicted"/>
<dbReference type="Proteomes" id="UP000237347">
    <property type="component" value="Unassembled WGS sequence"/>
</dbReference>
<evidence type="ECO:0000256" key="3">
    <source>
        <dbReference type="ARBA" id="ARBA00023027"/>
    </source>
</evidence>
<keyword evidence="3" id="KW-0520">NAD</keyword>
<dbReference type="AlphaFoldDB" id="A0AAW0KRR4"/>
<gene>
    <name evidence="5" type="primary">FDH1_1</name>
    <name evidence="5" type="ORF">CFP56_015079</name>
</gene>
<protein>
    <submittedName>
        <fullName evidence="5">Formate dehydrogenase</fullName>
    </submittedName>
</protein>
<dbReference type="InterPro" id="IPR029752">
    <property type="entry name" value="D-isomer_DH_CS1"/>
</dbReference>
<organism evidence="5 6">
    <name type="scientific">Quercus suber</name>
    <name type="common">Cork oak</name>
    <dbReference type="NCBI Taxonomy" id="58331"/>
    <lineage>
        <taxon>Eukaryota</taxon>
        <taxon>Viridiplantae</taxon>
        <taxon>Streptophyta</taxon>
        <taxon>Embryophyta</taxon>
        <taxon>Tracheophyta</taxon>
        <taxon>Spermatophyta</taxon>
        <taxon>Magnoliopsida</taxon>
        <taxon>eudicotyledons</taxon>
        <taxon>Gunneridae</taxon>
        <taxon>Pentapetalae</taxon>
        <taxon>rosids</taxon>
        <taxon>fabids</taxon>
        <taxon>Fagales</taxon>
        <taxon>Fagaceae</taxon>
        <taxon>Quercus</taxon>
    </lineage>
</organism>
<keyword evidence="2" id="KW-0560">Oxidoreductase</keyword>
<evidence type="ECO:0000313" key="5">
    <source>
        <dbReference type="EMBL" id="KAK7841660.1"/>
    </source>
</evidence>
<evidence type="ECO:0000259" key="4">
    <source>
        <dbReference type="Pfam" id="PF02826"/>
    </source>
</evidence>
<dbReference type="PROSITE" id="PS00065">
    <property type="entry name" value="D_2_HYDROXYACID_DH_1"/>
    <property type="match status" value="1"/>
</dbReference>
<comment type="catalytic activity">
    <reaction evidence="1">
        <text>formate + NAD(+) = CO2 + NADH</text>
        <dbReference type="Rhea" id="RHEA:15985"/>
        <dbReference type="ChEBI" id="CHEBI:15740"/>
        <dbReference type="ChEBI" id="CHEBI:16526"/>
        <dbReference type="ChEBI" id="CHEBI:57540"/>
        <dbReference type="ChEBI" id="CHEBI:57945"/>
        <dbReference type="EC" id="1.17.1.9"/>
    </reaction>
</comment>
<feature type="domain" description="D-isomer specific 2-hydroxyacid dehydrogenase NAD-binding" evidence="4">
    <location>
        <begin position="76"/>
        <end position="229"/>
    </location>
</feature>
<dbReference type="GO" id="GO:0032787">
    <property type="term" value="P:monocarboxylic acid metabolic process"/>
    <property type="evidence" value="ECO:0007669"/>
    <property type="project" value="UniProtKB-ARBA"/>
</dbReference>
<evidence type="ECO:0000313" key="6">
    <source>
        <dbReference type="Proteomes" id="UP000237347"/>
    </source>
</evidence>
<dbReference type="InterPro" id="IPR036291">
    <property type="entry name" value="NAD(P)-bd_dom_sf"/>
</dbReference>
<dbReference type="GO" id="GO:0009507">
    <property type="term" value="C:chloroplast"/>
    <property type="evidence" value="ECO:0007669"/>
    <property type="project" value="TreeGrafter"/>
</dbReference>
<dbReference type="GO" id="GO:0005739">
    <property type="term" value="C:mitochondrion"/>
    <property type="evidence" value="ECO:0007669"/>
    <property type="project" value="TreeGrafter"/>
</dbReference>
<dbReference type="PANTHER" id="PTHR42938:SF9">
    <property type="entry name" value="FORMATE DEHYDROGENASE 1"/>
    <property type="match status" value="1"/>
</dbReference>
<dbReference type="PANTHER" id="PTHR42938">
    <property type="entry name" value="FORMATE DEHYDROGENASE 1"/>
    <property type="match status" value="1"/>
</dbReference>
<reference evidence="5 6" key="1">
    <citation type="journal article" date="2018" name="Sci. Data">
        <title>The draft genome sequence of cork oak.</title>
        <authorList>
            <person name="Ramos A.M."/>
            <person name="Usie A."/>
            <person name="Barbosa P."/>
            <person name="Barros P.M."/>
            <person name="Capote T."/>
            <person name="Chaves I."/>
            <person name="Simoes F."/>
            <person name="Abreu I."/>
            <person name="Carrasquinho I."/>
            <person name="Faro C."/>
            <person name="Guimaraes J.B."/>
            <person name="Mendonca D."/>
            <person name="Nobrega F."/>
            <person name="Rodrigues L."/>
            <person name="Saibo N.J.M."/>
            <person name="Varela M.C."/>
            <person name="Egas C."/>
            <person name="Matos J."/>
            <person name="Miguel C.M."/>
            <person name="Oliveira M.M."/>
            <person name="Ricardo C.P."/>
            <person name="Goncalves S."/>
        </authorList>
    </citation>
    <scope>NUCLEOTIDE SEQUENCE [LARGE SCALE GENOMIC DNA]</scope>
    <source>
        <strain evidence="6">cv. HL8</strain>
    </source>
</reference>
<dbReference type="EMBL" id="PKMF04000236">
    <property type="protein sequence ID" value="KAK7841660.1"/>
    <property type="molecule type" value="Genomic_DNA"/>
</dbReference>
<evidence type="ECO:0000256" key="2">
    <source>
        <dbReference type="ARBA" id="ARBA00023002"/>
    </source>
</evidence>
<sequence length="273" mass="30073">MAGAATSAIKSVLTRHLHASPGSKKIVGVFYKANEYAALNPNFVGCVEGALGIRDWLESQGHQYIVTDDKEGPNSAIAHRAYDLEGKTVGTVGAGRIGKLLLQRLKPFNCNLLYHDRLKMDPELENQIGAKFEEDLDAMLPKCDIIVINTPLTEKTRGLFDKDRIAKCKKGVLIVNNARGAIMDTQAVADACSSGHVAGYSGDVWFPQPAPKDHPWRYMPNHAMTPHISGTTIDAQLRYAAGTKDMLERYFKGEEFPPQNYIVKEGKLASQYQ</sequence>
<name>A0AAW0KRR4_QUESU</name>